<organism evidence="3 4">
    <name type="scientific">Tistrella mobilis</name>
    <dbReference type="NCBI Taxonomy" id="171437"/>
    <lineage>
        <taxon>Bacteria</taxon>
        <taxon>Pseudomonadati</taxon>
        <taxon>Pseudomonadota</taxon>
        <taxon>Alphaproteobacteria</taxon>
        <taxon>Geminicoccales</taxon>
        <taxon>Geminicoccaceae</taxon>
        <taxon>Tistrella</taxon>
    </lineage>
</organism>
<evidence type="ECO:0000313" key="4">
    <source>
        <dbReference type="Proteomes" id="UP000075787"/>
    </source>
</evidence>
<dbReference type="AlphaFoldDB" id="A0A162LRE1"/>
<dbReference type="EMBL" id="LPZR01000044">
    <property type="protein sequence ID" value="KYO56447.1"/>
    <property type="molecule type" value="Genomic_DNA"/>
</dbReference>
<accession>A0A162LRE1</accession>
<feature type="transmembrane region" description="Helical" evidence="2">
    <location>
        <begin position="60"/>
        <end position="83"/>
    </location>
</feature>
<keyword evidence="2" id="KW-1133">Transmembrane helix</keyword>
<reference evidence="3 4" key="1">
    <citation type="submission" date="2015-12" db="EMBL/GenBank/DDBJ databases">
        <title>Genome sequence of Tistrella mobilis MCCC 1A02139.</title>
        <authorList>
            <person name="Lu L."/>
            <person name="Lai Q."/>
            <person name="Shao Z."/>
            <person name="Qian P."/>
        </authorList>
    </citation>
    <scope>NUCLEOTIDE SEQUENCE [LARGE SCALE GENOMIC DNA]</scope>
    <source>
        <strain evidence="3 4">MCCC 1A02139</strain>
    </source>
</reference>
<keyword evidence="2" id="KW-0472">Membrane</keyword>
<evidence type="ECO:0000256" key="2">
    <source>
        <dbReference type="SAM" id="Phobius"/>
    </source>
</evidence>
<dbReference type="RefSeq" id="WP_062761865.1">
    <property type="nucleotide sequence ID" value="NZ_CP121043.1"/>
</dbReference>
<proteinExistence type="predicted"/>
<name>A0A162LRE1_9PROT</name>
<evidence type="ECO:0000256" key="1">
    <source>
        <dbReference type="SAM" id="MobiDB-lite"/>
    </source>
</evidence>
<dbReference type="Proteomes" id="UP000075787">
    <property type="component" value="Unassembled WGS sequence"/>
</dbReference>
<comment type="caution">
    <text evidence="3">The sequence shown here is derived from an EMBL/GenBank/DDBJ whole genome shotgun (WGS) entry which is preliminary data.</text>
</comment>
<gene>
    <name evidence="3" type="ORF">AUP44_22020</name>
</gene>
<sequence length="116" mass="11505">MAGTAEDLTAEGGRLPRFLIAHAAAGFALALGVVAALFAGDVSGLRGLVTEVRGGVLAGVVFTLLMGQTLAVVQIAFALWLLARAPEDGGGGSRSRIGAPQGLRPSGILTPAMAGP</sequence>
<evidence type="ECO:0000313" key="3">
    <source>
        <dbReference type="EMBL" id="KYO56447.1"/>
    </source>
</evidence>
<keyword evidence="2" id="KW-0812">Transmembrane</keyword>
<protein>
    <submittedName>
        <fullName evidence="3">Uncharacterized protein</fullName>
    </submittedName>
</protein>
<feature type="transmembrane region" description="Helical" evidence="2">
    <location>
        <begin position="18"/>
        <end position="40"/>
    </location>
</feature>
<feature type="region of interest" description="Disordered" evidence="1">
    <location>
        <begin position="87"/>
        <end position="116"/>
    </location>
</feature>
<dbReference type="GeneID" id="97239725"/>